<keyword evidence="2" id="KW-1185">Reference proteome</keyword>
<sequence>MNNLFFSFHKGYINDYRAHSHFPGQPCNYLIYNDSVL</sequence>
<evidence type="ECO:0000313" key="2">
    <source>
        <dbReference type="Proteomes" id="UP000663722"/>
    </source>
</evidence>
<evidence type="ECO:0000313" key="1">
    <source>
        <dbReference type="EMBL" id="QTA86888.1"/>
    </source>
</evidence>
<organism evidence="1 2">
    <name type="scientific">Desulfonema magnum</name>
    <dbReference type="NCBI Taxonomy" id="45655"/>
    <lineage>
        <taxon>Bacteria</taxon>
        <taxon>Pseudomonadati</taxon>
        <taxon>Thermodesulfobacteriota</taxon>
        <taxon>Desulfobacteria</taxon>
        <taxon>Desulfobacterales</taxon>
        <taxon>Desulfococcaceae</taxon>
        <taxon>Desulfonema</taxon>
    </lineage>
</organism>
<reference evidence="1" key="1">
    <citation type="journal article" date="2021" name="Microb. Physiol.">
        <title>Proteogenomic Insights into the Physiology of Marine, Sulfate-Reducing, Filamentous Desulfonema limicola and Desulfonema magnum.</title>
        <authorList>
            <person name="Schnaars V."/>
            <person name="Wohlbrand L."/>
            <person name="Scheve S."/>
            <person name="Hinrichs C."/>
            <person name="Reinhardt R."/>
            <person name="Rabus R."/>
        </authorList>
    </citation>
    <scope>NUCLEOTIDE SEQUENCE</scope>
    <source>
        <strain evidence="1">4be13</strain>
    </source>
</reference>
<proteinExistence type="predicted"/>
<name>A0A975BK69_9BACT</name>
<dbReference type="AlphaFoldDB" id="A0A975BK69"/>
<dbReference type="EMBL" id="CP061800">
    <property type="protein sequence ID" value="QTA86888.1"/>
    <property type="molecule type" value="Genomic_DNA"/>
</dbReference>
<accession>A0A975BK69</accession>
<protein>
    <submittedName>
        <fullName evidence="1">Uncharacterized protein</fullName>
    </submittedName>
</protein>
<dbReference type="Proteomes" id="UP000663722">
    <property type="component" value="Chromosome"/>
</dbReference>
<dbReference type="KEGG" id="dmm:dnm_029130"/>
<gene>
    <name evidence="1" type="ORF">dnm_029130</name>
</gene>